<evidence type="ECO:0000256" key="8">
    <source>
        <dbReference type="ARBA" id="ARBA00023075"/>
    </source>
</evidence>
<keyword evidence="8 11" id="KW-0830">Ubiquinone</keyword>
<evidence type="ECO:0000256" key="11">
    <source>
        <dbReference type="RuleBase" id="RU000473"/>
    </source>
</evidence>
<feature type="transmembrane region" description="Helical" evidence="12">
    <location>
        <begin position="103"/>
        <end position="125"/>
    </location>
</feature>
<comment type="function">
    <text evidence="1">Core subunit of the mitochondrial membrane respiratory chain NADH dehydrogenase (Complex I) that is believed to belong to the minimal assembly required for catalysis. Complex I functions in the transfer of electrons from NADH to the respiratory chain. The immediate electron acceptor for the enzyme is believed to be ubiquinone.</text>
</comment>
<dbReference type="EMBL" id="KX289583">
    <property type="protein sequence ID" value="APU89548.1"/>
    <property type="molecule type" value="Genomic_DNA"/>
</dbReference>
<evidence type="ECO:0000256" key="6">
    <source>
        <dbReference type="ARBA" id="ARBA00022692"/>
    </source>
</evidence>
<dbReference type="GO" id="GO:0005743">
    <property type="term" value="C:mitochondrial inner membrane"/>
    <property type="evidence" value="ECO:0007669"/>
    <property type="project" value="UniProtKB-SubCell"/>
</dbReference>
<organism evidence="13">
    <name type="scientific">Porcellio dilatatus petiti</name>
    <dbReference type="NCBI Taxonomy" id="96811"/>
    <lineage>
        <taxon>Eukaryota</taxon>
        <taxon>Metazoa</taxon>
        <taxon>Ecdysozoa</taxon>
        <taxon>Arthropoda</taxon>
        <taxon>Crustacea</taxon>
        <taxon>Multicrustacea</taxon>
        <taxon>Malacostraca</taxon>
        <taxon>Eumalacostraca</taxon>
        <taxon>Peracarida</taxon>
        <taxon>Isopoda</taxon>
        <taxon>Oniscidea</taxon>
        <taxon>Crinocheta</taxon>
        <taxon>Porcellionidae</taxon>
        <taxon>Porcellio</taxon>
    </lineage>
</organism>
<dbReference type="PROSITE" id="PS00668">
    <property type="entry name" value="COMPLEX1_ND1_2"/>
    <property type="match status" value="1"/>
</dbReference>
<accession>A0A1P8DKI6</accession>
<keyword evidence="7 12" id="KW-1133">Transmembrane helix</keyword>
<evidence type="ECO:0000256" key="2">
    <source>
        <dbReference type="ARBA" id="ARBA00004225"/>
    </source>
</evidence>
<keyword evidence="5" id="KW-0813">Transport</keyword>
<evidence type="ECO:0000256" key="5">
    <source>
        <dbReference type="ARBA" id="ARBA00022448"/>
    </source>
</evidence>
<evidence type="ECO:0000256" key="10">
    <source>
        <dbReference type="RuleBase" id="RU000471"/>
    </source>
</evidence>
<dbReference type="GO" id="GO:0008137">
    <property type="term" value="F:NADH dehydrogenase (ubiquinone) activity"/>
    <property type="evidence" value="ECO:0007669"/>
    <property type="project" value="UniProtKB-EC"/>
</dbReference>
<dbReference type="GO" id="GO:0003954">
    <property type="term" value="F:NADH dehydrogenase activity"/>
    <property type="evidence" value="ECO:0007669"/>
    <property type="project" value="TreeGrafter"/>
</dbReference>
<gene>
    <name evidence="13" type="primary">nad1</name>
</gene>
<protein>
    <recommendedName>
        <fullName evidence="4 11">NADH-ubiquinone oxidoreductase chain 1</fullName>
        <ecNumber evidence="11">7.1.1.2</ecNumber>
    </recommendedName>
</protein>
<evidence type="ECO:0000256" key="4">
    <source>
        <dbReference type="ARBA" id="ARBA00021009"/>
    </source>
</evidence>
<dbReference type="EC" id="7.1.1.2" evidence="11"/>
<dbReference type="PANTHER" id="PTHR11432">
    <property type="entry name" value="NADH DEHYDROGENASE SUBUNIT 1"/>
    <property type="match status" value="1"/>
</dbReference>
<name>A0A1P8DKI6_PORDI</name>
<feature type="transmembrane region" description="Helical" evidence="12">
    <location>
        <begin position="71"/>
        <end position="91"/>
    </location>
</feature>
<keyword evidence="11 13" id="KW-0496">Mitochondrion</keyword>
<evidence type="ECO:0000256" key="1">
    <source>
        <dbReference type="ARBA" id="ARBA00003257"/>
    </source>
</evidence>
<dbReference type="PANTHER" id="PTHR11432:SF3">
    <property type="entry name" value="NADH-UBIQUINONE OXIDOREDUCTASE CHAIN 1"/>
    <property type="match status" value="1"/>
</dbReference>
<dbReference type="Pfam" id="PF00146">
    <property type="entry name" value="NADHdh"/>
    <property type="match status" value="1"/>
</dbReference>
<dbReference type="AlphaFoldDB" id="A0A1P8DKI6"/>
<evidence type="ECO:0000256" key="9">
    <source>
        <dbReference type="ARBA" id="ARBA00023136"/>
    </source>
</evidence>
<feature type="transmembrane region" description="Helical" evidence="12">
    <location>
        <begin position="146"/>
        <end position="165"/>
    </location>
</feature>
<comment type="subcellular location">
    <subcellularLocation>
        <location evidence="10">Mitochondrion inner membrane</location>
        <topology evidence="10">Multi-pass membrane protein</topology>
    </subcellularLocation>
    <subcellularLocation>
        <location evidence="2">Mitochondrion membrane</location>
        <topology evidence="2">Multi-pass membrane protein</topology>
    </subcellularLocation>
</comment>
<evidence type="ECO:0000313" key="13">
    <source>
        <dbReference type="EMBL" id="APU89548.1"/>
    </source>
</evidence>
<evidence type="ECO:0000256" key="3">
    <source>
        <dbReference type="ARBA" id="ARBA00010535"/>
    </source>
</evidence>
<proteinExistence type="inferred from homology"/>
<dbReference type="InterPro" id="IPR018086">
    <property type="entry name" value="NADH_UbQ_OxRdtase_su1_CS"/>
</dbReference>
<dbReference type="InterPro" id="IPR001694">
    <property type="entry name" value="NADH_UbQ_OxRdtase_su1/FPO"/>
</dbReference>
<dbReference type="HAMAP" id="MF_01350">
    <property type="entry name" value="NDH1_NuoH"/>
    <property type="match status" value="1"/>
</dbReference>
<feature type="transmembrane region" description="Helical" evidence="12">
    <location>
        <begin position="287"/>
        <end position="306"/>
    </location>
</feature>
<feature type="transmembrane region" description="Helical" evidence="12">
    <location>
        <begin position="249"/>
        <end position="267"/>
    </location>
</feature>
<reference evidence="13" key="1">
    <citation type="submission" date="2016-05" db="EMBL/GenBank/DDBJ databases">
        <title>Smart mitochondrial genome of Oniscidea (terrestrial crustacea).</title>
        <authorList>
            <person name="Marcade I."/>
            <person name="Quevarec L."/>
            <person name="Badawi M."/>
            <person name="Delaunay C."/>
            <person name="Lesobre J."/>
        </authorList>
    </citation>
    <scope>NUCLEOTIDE SEQUENCE</scope>
</reference>
<evidence type="ECO:0000256" key="12">
    <source>
        <dbReference type="SAM" id="Phobius"/>
    </source>
</evidence>
<keyword evidence="9 12" id="KW-0472">Membrane</keyword>
<geneLocation type="mitochondrion" evidence="13"/>
<feature type="transmembrane region" description="Helical" evidence="12">
    <location>
        <begin position="6"/>
        <end position="25"/>
    </location>
</feature>
<comment type="similarity">
    <text evidence="3 10">Belongs to the complex I subunit 1 family.</text>
</comment>
<keyword evidence="6 10" id="KW-0812">Transmembrane</keyword>
<feature type="transmembrane region" description="Helical" evidence="12">
    <location>
        <begin position="171"/>
        <end position="192"/>
    </location>
</feature>
<evidence type="ECO:0000256" key="7">
    <source>
        <dbReference type="ARBA" id="ARBA00022989"/>
    </source>
</evidence>
<feature type="transmembrane region" description="Helical" evidence="12">
    <location>
        <begin position="221"/>
        <end position="243"/>
    </location>
</feature>
<sequence>MLSISLKMIILLICVLLGVAFLTLFERKVLSYIQKRKGPNKMGFKGLLQPFSDAIKLLLKESILLTLPYQLIYFLSPVLVLLVSLVLWISFPSTLGGFEIGLPIIFILCCLSMGVYPTLGAGWASNSKYAMLGSLRAAAQTISYEVSFAIIVLSPIVLMACYSTPLLLWTFNWPVILLSPLIAFLWFSSALAETNRTPFDFAEGESELVSGFNTEYGASGFVLFFLAEYSSILFMSLLFSVLFINPMDLTLFLALWTLASAYLFLWVRGTLPRLRYDKLMNLTWKTFLPVSLSYLMFFSSLMAGVYL</sequence>
<dbReference type="PROSITE" id="PS00667">
    <property type="entry name" value="COMPLEX1_ND1_1"/>
    <property type="match status" value="1"/>
</dbReference>
<comment type="catalytic activity">
    <reaction evidence="11">
        <text>a ubiquinone + NADH + 5 H(+)(in) = a ubiquinol + NAD(+) + 4 H(+)(out)</text>
        <dbReference type="Rhea" id="RHEA:29091"/>
        <dbReference type="Rhea" id="RHEA-COMP:9565"/>
        <dbReference type="Rhea" id="RHEA-COMP:9566"/>
        <dbReference type="ChEBI" id="CHEBI:15378"/>
        <dbReference type="ChEBI" id="CHEBI:16389"/>
        <dbReference type="ChEBI" id="CHEBI:17976"/>
        <dbReference type="ChEBI" id="CHEBI:57540"/>
        <dbReference type="ChEBI" id="CHEBI:57945"/>
        <dbReference type="EC" id="7.1.1.2"/>
    </reaction>
</comment>
<dbReference type="GO" id="GO:0009060">
    <property type="term" value="P:aerobic respiration"/>
    <property type="evidence" value="ECO:0007669"/>
    <property type="project" value="TreeGrafter"/>
</dbReference>
<keyword evidence="10" id="KW-0520">NAD</keyword>